<evidence type="ECO:0000313" key="1">
    <source>
        <dbReference type="EMBL" id="CAG6696698.1"/>
    </source>
</evidence>
<name>A0A8D8TZI5_9HEMI</name>
<reference evidence="1" key="1">
    <citation type="submission" date="2021-05" db="EMBL/GenBank/DDBJ databases">
        <authorList>
            <person name="Alioto T."/>
            <person name="Alioto T."/>
            <person name="Gomez Garrido J."/>
        </authorList>
    </citation>
    <scope>NUCLEOTIDE SEQUENCE</scope>
</reference>
<dbReference type="EMBL" id="HBUF01329632">
    <property type="protein sequence ID" value="CAG6696698.1"/>
    <property type="molecule type" value="Transcribed_RNA"/>
</dbReference>
<accession>A0A8D8TZI5</accession>
<organism evidence="1">
    <name type="scientific">Cacopsylla melanoneura</name>
    <dbReference type="NCBI Taxonomy" id="428564"/>
    <lineage>
        <taxon>Eukaryota</taxon>
        <taxon>Metazoa</taxon>
        <taxon>Ecdysozoa</taxon>
        <taxon>Arthropoda</taxon>
        <taxon>Hexapoda</taxon>
        <taxon>Insecta</taxon>
        <taxon>Pterygota</taxon>
        <taxon>Neoptera</taxon>
        <taxon>Paraneoptera</taxon>
        <taxon>Hemiptera</taxon>
        <taxon>Sternorrhyncha</taxon>
        <taxon>Psylloidea</taxon>
        <taxon>Psyllidae</taxon>
        <taxon>Psyllinae</taxon>
        <taxon>Cacopsylla</taxon>
    </lineage>
</organism>
<protein>
    <submittedName>
        <fullName evidence="1">Uncharacterized protein</fullName>
    </submittedName>
</protein>
<dbReference type="EMBL" id="HBUF01329629">
    <property type="protein sequence ID" value="CAG6696657.1"/>
    <property type="molecule type" value="Transcribed_RNA"/>
</dbReference>
<sequence>MGQTGQLVLNQGHFMVVGLKFHKTLLQLFQCTGHGFDSRQSVQFGFNLVSLSVEFVPHGLDSLQSTNVLFHTTLYCHPARAQRVGLVRDDLVAGSVQAEFGQGRDFRLLKIDFGEECLG</sequence>
<dbReference type="AlphaFoldDB" id="A0A8D8TZI5"/>
<proteinExistence type="predicted"/>
<dbReference type="EMBL" id="HBUF01329630">
    <property type="protein sequence ID" value="CAG6696676.1"/>
    <property type="molecule type" value="Transcribed_RNA"/>
</dbReference>
<dbReference type="EMBL" id="HBUF01329633">
    <property type="protein sequence ID" value="CAG6696717.1"/>
    <property type="molecule type" value="Transcribed_RNA"/>
</dbReference>